<evidence type="ECO:0008006" key="3">
    <source>
        <dbReference type="Google" id="ProtNLM"/>
    </source>
</evidence>
<dbReference type="Proteomes" id="UP001527882">
    <property type="component" value="Unassembled WGS sequence"/>
</dbReference>
<reference evidence="1 2" key="1">
    <citation type="submission" date="2022-12" db="EMBL/GenBank/DDBJ databases">
        <title>Draft genome sequence of Paenibacillus sp. dW9.</title>
        <authorList>
            <person name="Choi E.-W."/>
            <person name="Kim D.-U."/>
        </authorList>
    </citation>
    <scope>NUCLEOTIDE SEQUENCE [LARGE SCALE GENOMIC DNA]</scope>
    <source>
        <strain evidence="2">dW9</strain>
    </source>
</reference>
<organism evidence="1 2">
    <name type="scientific">Paenibacillus gyeongsangnamensis</name>
    <dbReference type="NCBI Taxonomy" id="3388067"/>
    <lineage>
        <taxon>Bacteria</taxon>
        <taxon>Bacillati</taxon>
        <taxon>Bacillota</taxon>
        <taxon>Bacilli</taxon>
        <taxon>Bacillales</taxon>
        <taxon>Paenibacillaceae</taxon>
        <taxon>Paenibacillus</taxon>
    </lineage>
</organism>
<gene>
    <name evidence="1" type="ORF">O9H85_10520</name>
</gene>
<protein>
    <recommendedName>
        <fullName evidence="3">CdiI immunity protein domain-containing protein</fullName>
    </recommendedName>
</protein>
<evidence type="ECO:0000313" key="2">
    <source>
        <dbReference type="Proteomes" id="UP001527882"/>
    </source>
</evidence>
<sequence length="105" mass="12413">MQRSCQKIVRIQDGLITEIYDGLVYRDFSDNENALKELLMDDIGLDFDAVIHTYEKLLYDLAMKSTELRSLIMERLPEEWLDWACDHYEEKEETVASLLKKQPIL</sequence>
<accession>A0ABT4Q7S2</accession>
<name>A0ABT4Q7S2_9BACL</name>
<proteinExistence type="predicted"/>
<comment type="caution">
    <text evidence="1">The sequence shown here is derived from an EMBL/GenBank/DDBJ whole genome shotgun (WGS) entry which is preliminary data.</text>
</comment>
<dbReference type="RefSeq" id="WP_269881301.1">
    <property type="nucleotide sequence ID" value="NZ_JAQAGZ010000006.1"/>
</dbReference>
<evidence type="ECO:0000313" key="1">
    <source>
        <dbReference type="EMBL" id="MCZ8512841.1"/>
    </source>
</evidence>
<keyword evidence="2" id="KW-1185">Reference proteome</keyword>
<dbReference type="EMBL" id="JAQAGZ010000006">
    <property type="protein sequence ID" value="MCZ8512841.1"/>
    <property type="molecule type" value="Genomic_DNA"/>
</dbReference>